<dbReference type="EMBL" id="VHSH01000005">
    <property type="protein sequence ID" value="TQV79161.1"/>
    <property type="molecule type" value="Genomic_DNA"/>
</dbReference>
<keyword evidence="7 12" id="KW-0653">Protein transport</keyword>
<dbReference type="PANTHER" id="PTHR34182:SF1">
    <property type="entry name" value="PROTEIN-EXPORT MEMBRANE PROTEIN SECG"/>
    <property type="match status" value="1"/>
</dbReference>
<dbReference type="OrthoDB" id="7366942at2"/>
<comment type="caution">
    <text evidence="13">The sequence shown here is derived from an EMBL/GenBank/DDBJ whole genome shotgun (WGS) entry which is preliminary data.</text>
</comment>
<comment type="subcellular location">
    <subcellularLocation>
        <location evidence="1 12">Cell membrane</location>
        <topology evidence="1 12">Multi-pass membrane protein</topology>
    </subcellularLocation>
</comment>
<comment type="caution">
    <text evidence="12">Lacks conserved residue(s) required for the propagation of feature annotation.</text>
</comment>
<keyword evidence="14" id="KW-1185">Reference proteome</keyword>
<evidence type="ECO:0000256" key="5">
    <source>
        <dbReference type="ARBA" id="ARBA00022475"/>
    </source>
</evidence>
<keyword evidence="9 12" id="KW-0811">Translocation</keyword>
<evidence type="ECO:0000256" key="9">
    <source>
        <dbReference type="ARBA" id="ARBA00023010"/>
    </source>
</evidence>
<evidence type="ECO:0000256" key="10">
    <source>
        <dbReference type="ARBA" id="ARBA00023136"/>
    </source>
</evidence>
<proteinExistence type="inferred from homology"/>
<evidence type="ECO:0000256" key="11">
    <source>
        <dbReference type="ARBA" id="ARBA00025182"/>
    </source>
</evidence>
<keyword evidence="10 12" id="KW-0472">Membrane</keyword>
<dbReference type="GO" id="GO:0009306">
    <property type="term" value="P:protein secretion"/>
    <property type="evidence" value="ECO:0007669"/>
    <property type="project" value="UniProtKB-UniRule"/>
</dbReference>
<dbReference type="NCBIfam" id="TIGR00810">
    <property type="entry name" value="secG"/>
    <property type="match status" value="1"/>
</dbReference>
<dbReference type="GO" id="GO:0015450">
    <property type="term" value="F:protein-transporting ATPase activity"/>
    <property type="evidence" value="ECO:0007669"/>
    <property type="project" value="UniProtKB-UniRule"/>
</dbReference>
<accession>A0A545TPS4</accession>
<keyword evidence="4 12" id="KW-0813">Transport</keyword>
<name>A0A545TPS4_9PROT</name>
<reference evidence="13 14" key="1">
    <citation type="submission" date="2019-06" db="EMBL/GenBank/DDBJ databases">
        <title>Whole genome sequence for Rhodospirillaceae sp. R148.</title>
        <authorList>
            <person name="Wang G."/>
        </authorList>
    </citation>
    <scope>NUCLEOTIDE SEQUENCE [LARGE SCALE GENOMIC DNA]</scope>
    <source>
        <strain evidence="13 14">R148</strain>
    </source>
</reference>
<evidence type="ECO:0000256" key="3">
    <source>
        <dbReference type="ARBA" id="ARBA00017876"/>
    </source>
</evidence>
<comment type="function">
    <text evidence="11 12">Involved in protein export. Participates in an early event of protein translocation.</text>
</comment>
<dbReference type="GO" id="GO:0065002">
    <property type="term" value="P:intracellular protein transmembrane transport"/>
    <property type="evidence" value="ECO:0007669"/>
    <property type="project" value="TreeGrafter"/>
</dbReference>
<evidence type="ECO:0000256" key="1">
    <source>
        <dbReference type="ARBA" id="ARBA00004651"/>
    </source>
</evidence>
<dbReference type="PRINTS" id="PR01651">
    <property type="entry name" value="SECGEXPORT"/>
</dbReference>
<dbReference type="GO" id="GO:0043952">
    <property type="term" value="P:protein transport by the Sec complex"/>
    <property type="evidence" value="ECO:0007669"/>
    <property type="project" value="TreeGrafter"/>
</dbReference>
<sequence length="117" mass="11570">MENVFLVIHLLLALAMIGVVLLQKSEGGGLGIGGGGGSGGGSGGMGGFLSGRGSANLLTRTTAVLAGLFMISSLGLTILGNQGLERSSIVDDLRSQPIAPIQAPVEPLAPPVPAPQN</sequence>
<evidence type="ECO:0000256" key="7">
    <source>
        <dbReference type="ARBA" id="ARBA00022927"/>
    </source>
</evidence>
<organism evidence="13 14">
    <name type="scientific">Denitrobaculum tricleocarpae</name>
    <dbReference type="NCBI Taxonomy" id="2591009"/>
    <lineage>
        <taxon>Bacteria</taxon>
        <taxon>Pseudomonadati</taxon>
        <taxon>Pseudomonadota</taxon>
        <taxon>Alphaproteobacteria</taxon>
        <taxon>Rhodospirillales</taxon>
        <taxon>Rhodospirillaceae</taxon>
        <taxon>Denitrobaculum</taxon>
    </lineage>
</organism>
<evidence type="ECO:0000256" key="2">
    <source>
        <dbReference type="ARBA" id="ARBA00008445"/>
    </source>
</evidence>
<evidence type="ECO:0000256" key="12">
    <source>
        <dbReference type="RuleBase" id="RU365087"/>
    </source>
</evidence>
<dbReference type="Proteomes" id="UP000315252">
    <property type="component" value="Unassembled WGS sequence"/>
</dbReference>
<dbReference type="PANTHER" id="PTHR34182">
    <property type="entry name" value="PROTEIN-EXPORT MEMBRANE PROTEIN SECG"/>
    <property type="match status" value="1"/>
</dbReference>
<protein>
    <recommendedName>
        <fullName evidence="3 12">Protein-export membrane protein SecG</fullName>
    </recommendedName>
</protein>
<feature type="transmembrane region" description="Helical" evidence="12">
    <location>
        <begin position="57"/>
        <end position="79"/>
    </location>
</feature>
<dbReference type="AlphaFoldDB" id="A0A545TPS4"/>
<dbReference type="GO" id="GO:0005886">
    <property type="term" value="C:plasma membrane"/>
    <property type="evidence" value="ECO:0007669"/>
    <property type="project" value="UniProtKB-SubCell"/>
</dbReference>
<keyword evidence="5 12" id="KW-1003">Cell membrane</keyword>
<comment type="similarity">
    <text evidence="2 12">Belongs to the SecG family.</text>
</comment>
<evidence type="ECO:0000256" key="8">
    <source>
        <dbReference type="ARBA" id="ARBA00022989"/>
    </source>
</evidence>
<evidence type="ECO:0000256" key="6">
    <source>
        <dbReference type="ARBA" id="ARBA00022692"/>
    </source>
</evidence>
<evidence type="ECO:0000256" key="4">
    <source>
        <dbReference type="ARBA" id="ARBA00022448"/>
    </source>
</evidence>
<keyword evidence="8 12" id="KW-1133">Transmembrane helix</keyword>
<evidence type="ECO:0000313" key="14">
    <source>
        <dbReference type="Proteomes" id="UP000315252"/>
    </source>
</evidence>
<gene>
    <name evidence="13" type="primary">secG</name>
    <name evidence="13" type="ORF">FKG95_15980</name>
</gene>
<evidence type="ECO:0000313" key="13">
    <source>
        <dbReference type="EMBL" id="TQV79161.1"/>
    </source>
</evidence>
<dbReference type="RefSeq" id="WP_142897385.1">
    <property type="nucleotide sequence ID" value="NZ_ML660056.1"/>
</dbReference>
<keyword evidence="6 12" id="KW-0812">Transmembrane</keyword>
<dbReference type="Pfam" id="PF03840">
    <property type="entry name" value="SecG"/>
    <property type="match status" value="1"/>
</dbReference>
<dbReference type="InterPro" id="IPR004692">
    <property type="entry name" value="SecG"/>
</dbReference>